<evidence type="ECO:0008006" key="3">
    <source>
        <dbReference type="Google" id="ProtNLM"/>
    </source>
</evidence>
<dbReference type="AlphaFoldDB" id="A0AAD1TNF5"/>
<accession>A0AAD1TNF5</accession>
<dbReference type="PANTHER" id="PTHR19446">
    <property type="entry name" value="REVERSE TRANSCRIPTASES"/>
    <property type="match status" value="1"/>
</dbReference>
<gene>
    <name evidence="1" type="ORF">PECUL_23A040687</name>
</gene>
<organism evidence="1 2">
    <name type="scientific">Pelobates cultripes</name>
    <name type="common">Western spadefoot toad</name>
    <dbReference type="NCBI Taxonomy" id="61616"/>
    <lineage>
        <taxon>Eukaryota</taxon>
        <taxon>Metazoa</taxon>
        <taxon>Chordata</taxon>
        <taxon>Craniata</taxon>
        <taxon>Vertebrata</taxon>
        <taxon>Euteleostomi</taxon>
        <taxon>Amphibia</taxon>
        <taxon>Batrachia</taxon>
        <taxon>Anura</taxon>
        <taxon>Pelobatoidea</taxon>
        <taxon>Pelobatidae</taxon>
        <taxon>Pelobates</taxon>
    </lineage>
</organism>
<dbReference type="SUPFAM" id="SSF56219">
    <property type="entry name" value="DNase I-like"/>
    <property type="match status" value="1"/>
</dbReference>
<dbReference type="EMBL" id="OW240924">
    <property type="protein sequence ID" value="CAH2328674.1"/>
    <property type="molecule type" value="Genomic_DNA"/>
</dbReference>
<keyword evidence="2" id="KW-1185">Reference proteome</keyword>
<dbReference type="Proteomes" id="UP001295444">
    <property type="component" value="Chromosome 13"/>
</dbReference>
<sequence>MAAYFPNKAQGQYLQMLLHKLDKIKQGEVIMCVDFNCIQSPVLDTTANLTGNSRKKLISTRKSFTKLIDHYDFYDALRTLHPSDRDYFFHSRAHNTYTRIDTFFLDRHLLARLNRCTVGDMTWSDHGTVYLEIHDAYQFKGRSTWRLNDSLLLNGPFEQEIRDALQAYFTTNAGGEASDDIVWSAHKAVVRGLFLRKASYLKKHHQTNLLDCHKQIALVSKQNKKQPTPVLASQLQNLHTKLTELNAEKTKTLLFKLKANVYHNSGKASKHLANRLRAKYASTKIARITVADDNQYQTPADISWEFAKFYSELYNLKEAGNIHIAKHDEIDEYLRRTNLPQVSQVKIADLLKPIDLQELLQVIEGLPGGKLPGADGLTNAYYKIFAN</sequence>
<proteinExistence type="predicted"/>
<reference evidence="1" key="1">
    <citation type="submission" date="2022-03" db="EMBL/GenBank/DDBJ databases">
        <authorList>
            <person name="Alioto T."/>
            <person name="Alioto T."/>
            <person name="Gomez Garrido J."/>
        </authorList>
    </citation>
    <scope>NUCLEOTIDE SEQUENCE</scope>
</reference>
<dbReference type="InterPro" id="IPR036691">
    <property type="entry name" value="Endo/exonu/phosph_ase_sf"/>
</dbReference>
<evidence type="ECO:0000313" key="2">
    <source>
        <dbReference type="Proteomes" id="UP001295444"/>
    </source>
</evidence>
<dbReference type="Gene3D" id="3.60.10.10">
    <property type="entry name" value="Endonuclease/exonuclease/phosphatase"/>
    <property type="match status" value="1"/>
</dbReference>
<evidence type="ECO:0000313" key="1">
    <source>
        <dbReference type="EMBL" id="CAH2328674.1"/>
    </source>
</evidence>
<name>A0AAD1TNF5_PELCU</name>
<protein>
    <recommendedName>
        <fullName evidence="3">Reverse transcriptase</fullName>
    </recommendedName>
</protein>